<dbReference type="InterPro" id="IPR018531">
    <property type="entry name" value="DUF1993"/>
</dbReference>
<keyword evidence="2" id="KW-1185">Reference proteome</keyword>
<name>A0A437QGJ0_9GAMM</name>
<dbReference type="InterPro" id="IPR034660">
    <property type="entry name" value="DinB/YfiT-like"/>
</dbReference>
<accession>A0A437QGJ0</accession>
<evidence type="ECO:0000313" key="2">
    <source>
        <dbReference type="Proteomes" id="UP000283077"/>
    </source>
</evidence>
<dbReference type="SUPFAM" id="SSF109854">
    <property type="entry name" value="DinB/YfiT-like putative metalloenzymes"/>
    <property type="match status" value="1"/>
</dbReference>
<dbReference type="OrthoDB" id="338237at2"/>
<dbReference type="PANTHER" id="PTHR36922">
    <property type="entry name" value="BLL2446 PROTEIN"/>
    <property type="match status" value="1"/>
</dbReference>
<sequence length="174" mass="19654">MSVVKNKHIEIFVEYLRLLSSLLEKVEEHFGGDESILHQRLSPDMFPLCVQVEIVASFALRSCCPIAGVEVNSYSREGKSFANLRAQLEDTFNYITSLDEKQSDLEVVIEDMAGPTPISMKAEDFLMRFAYPNFYFHLGMVYAIARSRGVPLTKGDFDGLHQYPPGFSFERGGT</sequence>
<gene>
    <name evidence="1" type="ORF">EOE67_16090</name>
</gene>
<organism evidence="1 2">
    <name type="scientific">Rheinheimera riviphila</name>
    <dbReference type="NCBI Taxonomy" id="1834037"/>
    <lineage>
        <taxon>Bacteria</taxon>
        <taxon>Pseudomonadati</taxon>
        <taxon>Pseudomonadota</taxon>
        <taxon>Gammaproteobacteria</taxon>
        <taxon>Chromatiales</taxon>
        <taxon>Chromatiaceae</taxon>
        <taxon>Rheinheimera</taxon>
    </lineage>
</organism>
<protein>
    <submittedName>
        <fullName evidence="1">DUF1993 domain-containing protein</fullName>
    </submittedName>
</protein>
<comment type="caution">
    <text evidence="1">The sequence shown here is derived from an EMBL/GenBank/DDBJ whole genome shotgun (WGS) entry which is preliminary data.</text>
</comment>
<dbReference type="RefSeq" id="WP_127700364.1">
    <property type="nucleotide sequence ID" value="NZ_SACS01000020.1"/>
</dbReference>
<reference evidence="1 2" key="1">
    <citation type="submission" date="2019-01" db="EMBL/GenBank/DDBJ databases">
        <authorList>
            <person name="Chen W.-M."/>
        </authorList>
    </citation>
    <scope>NUCLEOTIDE SEQUENCE [LARGE SCALE GENOMIC DNA]</scope>
    <source>
        <strain evidence="1 2">KYPC3</strain>
    </source>
</reference>
<proteinExistence type="predicted"/>
<dbReference type="AlphaFoldDB" id="A0A437QGJ0"/>
<dbReference type="PANTHER" id="PTHR36922:SF1">
    <property type="entry name" value="DUF1993 DOMAIN-CONTAINING PROTEIN"/>
    <property type="match status" value="1"/>
</dbReference>
<dbReference type="Pfam" id="PF09351">
    <property type="entry name" value="DUF1993"/>
    <property type="match status" value="1"/>
</dbReference>
<evidence type="ECO:0000313" key="1">
    <source>
        <dbReference type="EMBL" id="RVU33536.1"/>
    </source>
</evidence>
<dbReference type="EMBL" id="SACS01000020">
    <property type="protein sequence ID" value="RVU33536.1"/>
    <property type="molecule type" value="Genomic_DNA"/>
</dbReference>
<dbReference type="Proteomes" id="UP000283077">
    <property type="component" value="Unassembled WGS sequence"/>
</dbReference>
<dbReference type="Gene3D" id="1.20.120.450">
    <property type="entry name" value="dinb family like domain"/>
    <property type="match status" value="1"/>
</dbReference>